<dbReference type="RefSeq" id="WP_152888914.1">
    <property type="nucleotide sequence ID" value="NZ_VJZD01000061.1"/>
</dbReference>
<dbReference type="InterPro" id="IPR005183">
    <property type="entry name" value="DUF305_CopM-like"/>
</dbReference>
<accession>A0A5N8VCM4</accession>
<dbReference type="Pfam" id="PF03713">
    <property type="entry name" value="DUF305"/>
    <property type="match status" value="1"/>
</dbReference>
<evidence type="ECO:0000256" key="1">
    <source>
        <dbReference type="SAM" id="MobiDB-lite"/>
    </source>
</evidence>
<dbReference type="InterPro" id="IPR006311">
    <property type="entry name" value="TAT_signal"/>
</dbReference>
<dbReference type="Gene3D" id="1.20.1260.10">
    <property type="match status" value="1"/>
</dbReference>
<reference evidence="4 5" key="1">
    <citation type="submission" date="2019-07" db="EMBL/GenBank/DDBJ databases">
        <title>New species of Amycolatopsis and Streptomyces.</title>
        <authorList>
            <person name="Duangmal K."/>
            <person name="Teo W.F.A."/>
            <person name="Lipun K."/>
        </authorList>
    </citation>
    <scope>NUCLEOTIDE SEQUENCE [LARGE SCALE GENOMIC DNA]</scope>
    <source>
        <strain evidence="4 5">NBRC 109810</strain>
    </source>
</reference>
<proteinExistence type="predicted"/>
<name>A0A5N8VCM4_9ACTN</name>
<keyword evidence="5" id="KW-1185">Reference proteome</keyword>
<keyword evidence="2" id="KW-0732">Signal</keyword>
<dbReference type="PROSITE" id="PS51257">
    <property type="entry name" value="PROKAR_LIPOPROTEIN"/>
    <property type="match status" value="1"/>
</dbReference>
<protein>
    <submittedName>
        <fullName evidence="4">DUF305 domain-containing protein</fullName>
    </submittedName>
</protein>
<comment type="caution">
    <text evidence="4">The sequence shown here is derived from an EMBL/GenBank/DDBJ whole genome shotgun (WGS) entry which is preliminary data.</text>
</comment>
<feature type="compositionally biased region" description="Low complexity" evidence="1">
    <location>
        <begin position="44"/>
        <end position="61"/>
    </location>
</feature>
<evidence type="ECO:0000313" key="4">
    <source>
        <dbReference type="EMBL" id="MPY32997.1"/>
    </source>
</evidence>
<evidence type="ECO:0000256" key="2">
    <source>
        <dbReference type="SAM" id="SignalP"/>
    </source>
</evidence>
<evidence type="ECO:0000313" key="5">
    <source>
        <dbReference type="Proteomes" id="UP000325849"/>
    </source>
</evidence>
<feature type="signal peptide" evidence="2">
    <location>
        <begin position="1"/>
        <end position="25"/>
    </location>
</feature>
<feature type="chain" id="PRO_5024787241" evidence="2">
    <location>
        <begin position="26"/>
        <end position="221"/>
    </location>
</feature>
<gene>
    <name evidence="4" type="ORF">FNH09_17540</name>
</gene>
<dbReference type="InterPro" id="IPR012347">
    <property type="entry name" value="Ferritin-like"/>
</dbReference>
<sequence length="221" mass="22747">MAPRRSLLRRTLAVAAAATAAVVLAACGGSDSSSPSDHTGHNMGATSTAGSSDTAAAAQGGHNAQDVSFAQGMIPHHRQAVAMADLAASRAKSQQVKDLATKIKQAQDPEINTMSGWLKAWDAKVPDTDTSGMESMPGMDHSGSSMPGMMSGDEMDKLTGLSGDAFDKAFLEMMISHHEGAIAMAKTEQAKGAYGPAMTMAKSIVTSQSSEITGMNGMLSK</sequence>
<dbReference type="EMBL" id="VJZD01000061">
    <property type="protein sequence ID" value="MPY32997.1"/>
    <property type="molecule type" value="Genomic_DNA"/>
</dbReference>
<feature type="region of interest" description="Disordered" evidence="1">
    <location>
        <begin position="28"/>
        <end position="62"/>
    </location>
</feature>
<evidence type="ECO:0000259" key="3">
    <source>
        <dbReference type="Pfam" id="PF03713"/>
    </source>
</evidence>
<organism evidence="4 5">
    <name type="scientific">Streptomyces adustus</name>
    <dbReference type="NCBI Taxonomy" id="1609272"/>
    <lineage>
        <taxon>Bacteria</taxon>
        <taxon>Bacillati</taxon>
        <taxon>Actinomycetota</taxon>
        <taxon>Actinomycetes</taxon>
        <taxon>Kitasatosporales</taxon>
        <taxon>Streptomycetaceae</taxon>
        <taxon>Streptomyces</taxon>
    </lineage>
</organism>
<dbReference type="OrthoDB" id="26872at2"/>
<dbReference type="PANTHER" id="PTHR36933:SF1">
    <property type="entry name" value="SLL0788 PROTEIN"/>
    <property type="match status" value="1"/>
</dbReference>
<dbReference type="PROSITE" id="PS51318">
    <property type="entry name" value="TAT"/>
    <property type="match status" value="1"/>
</dbReference>
<dbReference type="Proteomes" id="UP000325849">
    <property type="component" value="Unassembled WGS sequence"/>
</dbReference>
<feature type="domain" description="DUF305" evidence="3">
    <location>
        <begin position="66"/>
        <end position="219"/>
    </location>
</feature>
<dbReference type="AlphaFoldDB" id="A0A5N8VCM4"/>
<dbReference type="PANTHER" id="PTHR36933">
    <property type="entry name" value="SLL0788 PROTEIN"/>
    <property type="match status" value="1"/>
</dbReference>